<protein>
    <recommendedName>
        <fullName evidence="18">Sensory/regulatory protein RpfC</fullName>
        <ecNumber evidence="3">2.7.13.3</ecNumber>
    </recommendedName>
    <alternativeName>
        <fullName evidence="19">Virulence sensor protein BvgS</fullName>
    </alternativeName>
</protein>
<dbReference type="PROSITE" id="PS50894">
    <property type="entry name" value="HPT"/>
    <property type="match status" value="1"/>
</dbReference>
<evidence type="ECO:0000256" key="19">
    <source>
        <dbReference type="ARBA" id="ARBA00070152"/>
    </source>
</evidence>
<evidence type="ECO:0000259" key="24">
    <source>
        <dbReference type="PROSITE" id="PS50112"/>
    </source>
</evidence>
<evidence type="ECO:0000256" key="21">
    <source>
        <dbReference type="PROSITE-ProRule" id="PRU00169"/>
    </source>
</evidence>
<dbReference type="GO" id="GO:0006355">
    <property type="term" value="P:regulation of DNA-templated transcription"/>
    <property type="evidence" value="ECO:0007669"/>
    <property type="project" value="InterPro"/>
</dbReference>
<keyword evidence="11" id="KW-0067">ATP-binding</keyword>
<dbReference type="SMART" id="SM00052">
    <property type="entry name" value="EAL"/>
    <property type="match status" value="1"/>
</dbReference>
<organism evidence="28 29">
    <name type="scientific">Undibacterium parvum</name>
    <dbReference type="NCBI Taxonomy" id="401471"/>
    <lineage>
        <taxon>Bacteria</taxon>
        <taxon>Pseudomonadati</taxon>
        <taxon>Pseudomonadota</taxon>
        <taxon>Betaproteobacteria</taxon>
        <taxon>Burkholderiales</taxon>
        <taxon>Oxalobacteraceae</taxon>
        <taxon>Undibacterium</taxon>
    </lineage>
</organism>
<dbReference type="InterPro" id="IPR004358">
    <property type="entry name" value="Sig_transdc_His_kin-like_C"/>
</dbReference>
<feature type="domain" description="PAS" evidence="24">
    <location>
        <begin position="262"/>
        <end position="316"/>
    </location>
</feature>
<comment type="subunit">
    <text evidence="17">At low DSF concentrations, interacts with RpfF.</text>
</comment>
<dbReference type="SUPFAM" id="SSF52172">
    <property type="entry name" value="CheY-like"/>
    <property type="match status" value="3"/>
</dbReference>
<evidence type="ECO:0000256" key="12">
    <source>
        <dbReference type="ARBA" id="ARBA00022989"/>
    </source>
</evidence>
<dbReference type="InterPro" id="IPR001633">
    <property type="entry name" value="EAL_dom"/>
</dbReference>
<feature type="modified residue" description="4-aspartylphosphate" evidence="21">
    <location>
        <position position="1228"/>
    </location>
</feature>
<dbReference type="CDD" id="cd17534">
    <property type="entry name" value="REC_DC-like"/>
    <property type="match status" value="1"/>
</dbReference>
<reference evidence="28 29" key="1">
    <citation type="journal article" date="2011" name="Int. J. Syst. Evol. Microbiol.">
        <title>Description of Undibacterium oligocarboniphilum sp. nov., isolated from purified water, and Undibacterium pigrum strain CCUG 49012 as the type strain of Undibacterium parvum sp. nov., and emended descriptions of the genus Undibacterium and the species Undibacterium pigrum.</title>
        <authorList>
            <person name="Eder W."/>
            <person name="Wanner G."/>
            <person name="Ludwig W."/>
            <person name="Busse H.J."/>
            <person name="Ziemke-Kageler F."/>
            <person name="Lang E."/>
        </authorList>
    </citation>
    <scope>NUCLEOTIDE SEQUENCE [LARGE SCALE GENOMIC DNA]</scope>
    <source>
        <strain evidence="28 29">DSM 23061</strain>
    </source>
</reference>
<feature type="domain" description="Response regulatory" evidence="23">
    <location>
        <begin position="1468"/>
        <end position="1588"/>
    </location>
</feature>
<dbReference type="OrthoDB" id="5290456at2"/>
<dbReference type="SMART" id="SM00073">
    <property type="entry name" value="HPT"/>
    <property type="match status" value="1"/>
</dbReference>
<gene>
    <name evidence="28" type="ORF">EJN92_08355</name>
</gene>
<dbReference type="PANTHER" id="PTHR45339">
    <property type="entry name" value="HYBRID SIGNAL TRANSDUCTION HISTIDINE KINASE J"/>
    <property type="match status" value="1"/>
</dbReference>
<evidence type="ECO:0000259" key="25">
    <source>
        <dbReference type="PROSITE" id="PS50113"/>
    </source>
</evidence>
<dbReference type="EC" id="2.7.13.3" evidence="3"/>
<evidence type="ECO:0000256" key="20">
    <source>
        <dbReference type="PROSITE-ProRule" id="PRU00110"/>
    </source>
</evidence>
<evidence type="ECO:0000256" key="11">
    <source>
        <dbReference type="ARBA" id="ARBA00022840"/>
    </source>
</evidence>
<feature type="domain" description="Response regulatory" evidence="23">
    <location>
        <begin position="9"/>
        <end position="124"/>
    </location>
</feature>
<dbReference type="Gene3D" id="3.30.565.10">
    <property type="entry name" value="Histidine kinase-like ATPase, C-terminal domain"/>
    <property type="match status" value="1"/>
</dbReference>
<feature type="domain" description="PAC" evidence="25">
    <location>
        <begin position="836"/>
        <end position="890"/>
    </location>
</feature>
<feature type="modified residue" description="4-aspartylphosphate" evidence="21">
    <location>
        <position position="1518"/>
    </location>
</feature>
<keyword evidence="14" id="KW-0843">Virulence</keyword>
<dbReference type="InterPro" id="IPR035919">
    <property type="entry name" value="EAL_sf"/>
</dbReference>
<dbReference type="FunFam" id="1.10.287.130:FF:000002">
    <property type="entry name" value="Two-component osmosensing histidine kinase"/>
    <property type="match status" value="1"/>
</dbReference>
<evidence type="ECO:0000313" key="28">
    <source>
        <dbReference type="EMBL" id="AZP12018.1"/>
    </source>
</evidence>
<dbReference type="SUPFAM" id="SSF47384">
    <property type="entry name" value="Homodimeric domain of signal transducing histidine kinase"/>
    <property type="match status" value="1"/>
</dbReference>
<feature type="domain" description="EAL" evidence="26">
    <location>
        <begin position="1601"/>
        <end position="1854"/>
    </location>
</feature>
<dbReference type="InterPro" id="IPR035965">
    <property type="entry name" value="PAS-like_dom_sf"/>
</dbReference>
<sequence>MRTPETKSRILVVEDDELVALYIQLKLELLGYQCVGHSVRGDSAITLAAQLRPDLVLMDIQLAGNMDGIQAAEAIYRQFAIPVIFLTASANNETLERALQVEAFGYIIKPFSDQELRAALEMALYKHRAEARLQASELRFRTIFDAEPECVKVVDAEGNILEMNAAGLAMLEAASLAEVQGHSVIGFILPEYRAAFSALHQSVMQGNRETLQFEVCGLHGTQRWLETHAVPLKNADGLVTMQLGVTRDISAQKISDTALRESELRYRNMIEWSPDAIAVHRKGIVLYVNPAALQLYGAQSAQELVGKSVLSRVHPDYHGMVGARASNVSGSTPFTPLAELRHLKLDGTVIDVEVQGTQIIFDGLEATHVVVRNITERKQISAALRQKDLDLSEAEFVSHVGHWSWDLLSNQVHLSDEMARIWQCPMHVESKDLIKMIGLRVHPDDLESVIRTTRTDFMVSSLVPFEYRIVLPDGELRNIWAMPGKTSRNSDGKITKVTGIIQDITERKQTEAALRESESRYRAMVEWMPESIRVHRNGKLLYANPAALEMFGAKSPQELIGRPILDLVHPDYHEIVQKRVDAVAAHGGNVPMMELQYQKLDGTVIDVEAQGTYIIFDGEPAMVSIAHDITERKLAELALREREAQLEQTFGASPIGMALVALDGHFLKVNRALRQMLGWSEATPIPLNFEEITHPDDLAPRRQLIQEMLEGQRETYQMEKRYRHQQGYEVQVQLNVSLVRDIDGKPLHFVSQVQDITERKAAERQLNKLSLAVEQSPESIIISDVNGIIEYVNEAFVQTTGYTRAEIFGQHPRILVSEKTPPERLIAMAEAIRSGNTWKGELYNANKDGSDLIVYAIVTPLRQPDGRITHYVSVQEDITIKKQLGEELDQHRHHLEDLVVSRTVELVSAQQQAEAANQAKSNFIANMSHEIRTPMNGVLGMTYLALAATQDPKQRDYLQKIHLSGQHLLHIVDDILDFSKIEAGKMSLEAVDFSLPQLLNNIVNMMGSKIAARNLTLHVDIDTQIANEMRGDPHRLSQILINYTNNAIKFTERGEINIFVRKLNTTPNGWMLRFEVEDTGIGMSKEQQEALFKSFQQADSSTTRKYGGTGLGLAISKQLTTMMGGEVGVISVLGQGSTFWFTAHLEQASGVLSQAPDILDAQTSSSRLQHLAATRGGVRILVVEDNQFNQQIASELLEAVHFTVLLAENGQQAIDLLKHEKVDCILMDIQMPVMGGLEASRLLRKMPGLADLPIIAITANAMHEDRLHCLAAGMNDFISKPFAPELFYNTLTRWLSADVSPGLIPFMEAVPEIHAEASLHEVTYIDFAVLAKLFNNAPEKVTKFAKKFIESAQKGMQEFDDACTKNDLNELCALGHKLKSSARTVGANHFADLCEQLEHLKGTENLSQATLIVKELHPLLEKITQRVEEYLAPNTISTSPDTLKSEALKEHTPTVALHPHLQHLQHLHVMILEDDALQMEASSALLRSLGVTRIASCVDGYQALALARTYNPDLLMCDLNMPGMDGISFLRQVAEQGFSGAVILLSGVDRSVMKAAENLAKAHGLHLLAAITKPLQKEALLSALTRQHSSKPNFQPQQKLTALSVSELRLGLEEGHVEVFFQPKVSVIDKHVVGAECLARWRHPERGILGPACFIPVLEAHQMISILTRQVLEKSAMQLGKWLSAGHQIKLAINVSMDDLNQLDLPEEFEQIVKRAGVQPSQITLELTESRLMENLTVSLEILTRLRLKGFKLSIDDFGTGFSTMENLKQLPFTELKIDRAFVNGASQDEATRAILDSNIQLGKIFNLNLVAEGVETQQDWDLIVDSGCDEVQGFFIAKPMPAQEFINWKILWESQQTAPELETNSRL</sequence>
<comment type="subcellular location">
    <subcellularLocation>
        <location evidence="2">Cell membrane</location>
        <topology evidence="2">Multi-pass membrane protein</topology>
    </subcellularLocation>
</comment>
<evidence type="ECO:0000256" key="10">
    <source>
        <dbReference type="ARBA" id="ARBA00022777"/>
    </source>
</evidence>
<dbReference type="PROSITE" id="PS50883">
    <property type="entry name" value="EAL"/>
    <property type="match status" value="1"/>
</dbReference>
<dbReference type="GO" id="GO:0000155">
    <property type="term" value="F:phosphorelay sensor kinase activity"/>
    <property type="evidence" value="ECO:0007669"/>
    <property type="project" value="InterPro"/>
</dbReference>
<dbReference type="Pfam" id="PF00512">
    <property type="entry name" value="HisKA"/>
    <property type="match status" value="1"/>
</dbReference>
<dbReference type="InterPro" id="IPR036097">
    <property type="entry name" value="HisK_dim/P_sf"/>
</dbReference>
<dbReference type="CDD" id="cd16922">
    <property type="entry name" value="HATPase_EvgS-ArcB-TorS-like"/>
    <property type="match status" value="1"/>
</dbReference>
<dbReference type="Pfam" id="PF08448">
    <property type="entry name" value="PAS_4"/>
    <property type="match status" value="1"/>
</dbReference>
<keyword evidence="8" id="KW-0732">Signal</keyword>
<dbReference type="CDD" id="cd01948">
    <property type="entry name" value="EAL"/>
    <property type="match status" value="1"/>
</dbReference>
<evidence type="ECO:0000256" key="17">
    <source>
        <dbReference type="ARBA" id="ARBA00064003"/>
    </source>
</evidence>
<dbReference type="InterPro" id="IPR013767">
    <property type="entry name" value="PAS_fold"/>
</dbReference>
<dbReference type="Pfam" id="PF00989">
    <property type="entry name" value="PAS"/>
    <property type="match status" value="3"/>
</dbReference>
<dbReference type="SUPFAM" id="SSF55785">
    <property type="entry name" value="PYP-like sensor domain (PAS domain)"/>
    <property type="match status" value="6"/>
</dbReference>
<name>A0A3S9HIW3_9BURK</name>
<dbReference type="SMART" id="SM00086">
    <property type="entry name" value="PAC"/>
    <property type="match status" value="6"/>
</dbReference>
<keyword evidence="13" id="KW-0902">Two-component regulatory system</keyword>
<evidence type="ECO:0000256" key="1">
    <source>
        <dbReference type="ARBA" id="ARBA00000085"/>
    </source>
</evidence>
<dbReference type="CDD" id="cd00088">
    <property type="entry name" value="HPT"/>
    <property type="match status" value="1"/>
</dbReference>
<keyword evidence="10" id="KW-0418">Kinase</keyword>
<dbReference type="Gene3D" id="1.20.120.160">
    <property type="entry name" value="HPT domain"/>
    <property type="match status" value="1"/>
</dbReference>
<dbReference type="EMBL" id="CP034464">
    <property type="protein sequence ID" value="AZP12018.1"/>
    <property type="molecule type" value="Genomic_DNA"/>
</dbReference>
<feature type="modified residue" description="4-aspartylphosphate" evidence="21">
    <location>
        <position position="59"/>
    </location>
</feature>
<dbReference type="InterPro" id="IPR013656">
    <property type="entry name" value="PAS_4"/>
</dbReference>
<dbReference type="Gene3D" id="3.30.450.20">
    <property type="entry name" value="PAS domain"/>
    <property type="match status" value="6"/>
</dbReference>
<evidence type="ECO:0000256" key="13">
    <source>
        <dbReference type="ARBA" id="ARBA00023012"/>
    </source>
</evidence>
<dbReference type="Pfam" id="PF01627">
    <property type="entry name" value="Hpt"/>
    <property type="match status" value="1"/>
</dbReference>
<dbReference type="PRINTS" id="PR00344">
    <property type="entry name" value="BCTRLSENSOR"/>
</dbReference>
<feature type="domain" description="Response regulatory" evidence="23">
    <location>
        <begin position="1179"/>
        <end position="1295"/>
    </location>
</feature>
<dbReference type="SMART" id="SM00388">
    <property type="entry name" value="HisKA"/>
    <property type="match status" value="1"/>
</dbReference>
<evidence type="ECO:0000256" key="5">
    <source>
        <dbReference type="ARBA" id="ARBA00022553"/>
    </source>
</evidence>
<dbReference type="InterPro" id="IPR001789">
    <property type="entry name" value="Sig_transdc_resp-reg_receiver"/>
</dbReference>
<dbReference type="InterPro" id="IPR000014">
    <property type="entry name" value="PAS"/>
</dbReference>
<dbReference type="SMART" id="SM00448">
    <property type="entry name" value="REC"/>
    <property type="match status" value="3"/>
</dbReference>
<comment type="function">
    <text evidence="16">Member of the two-component regulatory system BvgS/BvgA. Phosphorylates BvgA via a four-step phosphorelay in response to environmental signals.</text>
</comment>
<accession>A0A3S9HIW3</accession>
<keyword evidence="9" id="KW-0547">Nucleotide-binding</keyword>
<feature type="domain" description="PAC" evidence="25">
    <location>
        <begin position="209"/>
        <end position="261"/>
    </location>
</feature>
<dbReference type="Gene3D" id="1.10.287.130">
    <property type="match status" value="1"/>
</dbReference>
<keyword evidence="6" id="KW-0808">Transferase</keyword>
<dbReference type="InterPro" id="IPR003661">
    <property type="entry name" value="HisK_dim/P_dom"/>
</dbReference>
<dbReference type="CDD" id="cd00130">
    <property type="entry name" value="PAS"/>
    <property type="match status" value="6"/>
</dbReference>
<dbReference type="InterPro" id="IPR000700">
    <property type="entry name" value="PAS-assoc_C"/>
</dbReference>
<keyword evidence="7" id="KW-0812">Transmembrane</keyword>
<keyword evidence="5 21" id="KW-0597">Phosphoprotein</keyword>
<dbReference type="FunFam" id="3.30.565.10:FF:000010">
    <property type="entry name" value="Sensor histidine kinase RcsC"/>
    <property type="match status" value="1"/>
</dbReference>
<dbReference type="KEGG" id="upv:EJN92_08355"/>
<evidence type="ECO:0000256" key="18">
    <source>
        <dbReference type="ARBA" id="ARBA00068150"/>
    </source>
</evidence>
<dbReference type="SMART" id="SM00387">
    <property type="entry name" value="HATPase_c"/>
    <property type="match status" value="1"/>
</dbReference>
<dbReference type="CDD" id="cd00082">
    <property type="entry name" value="HisKA"/>
    <property type="match status" value="1"/>
</dbReference>
<feature type="domain" description="PAC" evidence="25">
    <location>
        <begin position="591"/>
        <end position="641"/>
    </location>
</feature>
<evidence type="ECO:0000256" key="8">
    <source>
        <dbReference type="ARBA" id="ARBA00022729"/>
    </source>
</evidence>
<dbReference type="Gene3D" id="3.20.20.450">
    <property type="entry name" value="EAL domain"/>
    <property type="match status" value="1"/>
</dbReference>
<evidence type="ECO:0000259" key="22">
    <source>
        <dbReference type="PROSITE" id="PS50109"/>
    </source>
</evidence>
<dbReference type="PROSITE" id="PS50113">
    <property type="entry name" value="PAC"/>
    <property type="match status" value="5"/>
</dbReference>
<keyword evidence="15" id="KW-0472">Membrane</keyword>
<dbReference type="SUPFAM" id="SSF55874">
    <property type="entry name" value="ATPase domain of HSP90 chaperone/DNA topoisomerase II/histidine kinase"/>
    <property type="match status" value="1"/>
</dbReference>
<evidence type="ECO:0000256" key="3">
    <source>
        <dbReference type="ARBA" id="ARBA00012438"/>
    </source>
</evidence>
<evidence type="ECO:0000256" key="9">
    <source>
        <dbReference type="ARBA" id="ARBA00022741"/>
    </source>
</evidence>
<evidence type="ECO:0000259" key="26">
    <source>
        <dbReference type="PROSITE" id="PS50883"/>
    </source>
</evidence>
<keyword evidence="29" id="KW-1185">Reference proteome</keyword>
<dbReference type="SMART" id="SM00091">
    <property type="entry name" value="PAS"/>
    <property type="match status" value="5"/>
</dbReference>
<dbReference type="Pfam" id="PF00072">
    <property type="entry name" value="Response_reg"/>
    <property type="match status" value="3"/>
</dbReference>
<dbReference type="InterPro" id="IPR036641">
    <property type="entry name" value="HPT_dom_sf"/>
</dbReference>
<dbReference type="InterPro" id="IPR008207">
    <property type="entry name" value="Sig_transdc_His_kin_Hpt_dom"/>
</dbReference>
<dbReference type="SUPFAM" id="SSF47226">
    <property type="entry name" value="Histidine-containing phosphotransfer domain, HPT domain"/>
    <property type="match status" value="1"/>
</dbReference>
<dbReference type="InterPro" id="IPR005467">
    <property type="entry name" value="His_kinase_dom"/>
</dbReference>
<evidence type="ECO:0000256" key="15">
    <source>
        <dbReference type="ARBA" id="ARBA00023136"/>
    </source>
</evidence>
<dbReference type="Pfam" id="PF02518">
    <property type="entry name" value="HATPase_c"/>
    <property type="match status" value="1"/>
</dbReference>
<feature type="domain" description="HPt" evidence="27">
    <location>
        <begin position="1337"/>
        <end position="1430"/>
    </location>
</feature>
<evidence type="ECO:0000256" key="4">
    <source>
        <dbReference type="ARBA" id="ARBA00022475"/>
    </source>
</evidence>
<evidence type="ECO:0000256" key="2">
    <source>
        <dbReference type="ARBA" id="ARBA00004651"/>
    </source>
</evidence>
<keyword evidence="4" id="KW-1003">Cell membrane</keyword>
<dbReference type="GO" id="GO:0005886">
    <property type="term" value="C:plasma membrane"/>
    <property type="evidence" value="ECO:0007669"/>
    <property type="project" value="UniProtKB-SubCell"/>
</dbReference>
<feature type="domain" description="PAS" evidence="24">
    <location>
        <begin position="642"/>
        <end position="712"/>
    </location>
</feature>
<keyword evidence="12" id="KW-1133">Transmembrane helix</keyword>
<dbReference type="InterPro" id="IPR001610">
    <property type="entry name" value="PAC"/>
</dbReference>
<feature type="domain" description="PAS" evidence="24">
    <location>
        <begin position="765"/>
        <end position="833"/>
    </location>
</feature>
<proteinExistence type="predicted"/>
<dbReference type="SUPFAM" id="SSF141868">
    <property type="entry name" value="EAL domain-like"/>
    <property type="match status" value="1"/>
</dbReference>
<dbReference type="GO" id="GO:0005524">
    <property type="term" value="F:ATP binding"/>
    <property type="evidence" value="ECO:0007669"/>
    <property type="project" value="UniProtKB-KW"/>
</dbReference>
<dbReference type="Gene3D" id="3.40.50.2300">
    <property type="match status" value="3"/>
</dbReference>
<dbReference type="CDD" id="cd17546">
    <property type="entry name" value="REC_hyHK_CKI1_RcsC-like"/>
    <property type="match status" value="1"/>
</dbReference>
<comment type="catalytic activity">
    <reaction evidence="1">
        <text>ATP + protein L-histidine = ADP + protein N-phospho-L-histidine.</text>
        <dbReference type="EC" id="2.7.13.3"/>
    </reaction>
</comment>
<feature type="domain" description="PAC" evidence="25">
    <location>
        <begin position="716"/>
        <end position="768"/>
    </location>
</feature>
<evidence type="ECO:0000256" key="14">
    <source>
        <dbReference type="ARBA" id="ARBA00023026"/>
    </source>
</evidence>
<evidence type="ECO:0000313" key="29">
    <source>
        <dbReference type="Proteomes" id="UP000275663"/>
    </source>
</evidence>
<dbReference type="InterPro" id="IPR003594">
    <property type="entry name" value="HATPase_dom"/>
</dbReference>
<feature type="domain" description="PAC" evidence="25">
    <location>
        <begin position="463"/>
        <end position="516"/>
    </location>
</feature>
<evidence type="ECO:0000256" key="16">
    <source>
        <dbReference type="ARBA" id="ARBA00058004"/>
    </source>
</evidence>
<dbReference type="PROSITE" id="PS50109">
    <property type="entry name" value="HIS_KIN"/>
    <property type="match status" value="1"/>
</dbReference>
<dbReference type="PANTHER" id="PTHR45339:SF1">
    <property type="entry name" value="HYBRID SIGNAL TRANSDUCTION HISTIDINE KINASE J"/>
    <property type="match status" value="1"/>
</dbReference>
<dbReference type="PROSITE" id="PS50110">
    <property type="entry name" value="RESPONSE_REGULATORY"/>
    <property type="match status" value="3"/>
</dbReference>
<evidence type="ECO:0000259" key="27">
    <source>
        <dbReference type="PROSITE" id="PS50894"/>
    </source>
</evidence>
<dbReference type="Gene3D" id="2.10.70.100">
    <property type="match status" value="1"/>
</dbReference>
<feature type="domain" description="PAS" evidence="24">
    <location>
        <begin position="517"/>
        <end position="587"/>
    </location>
</feature>
<dbReference type="InterPro" id="IPR011006">
    <property type="entry name" value="CheY-like_superfamily"/>
</dbReference>
<evidence type="ECO:0000256" key="7">
    <source>
        <dbReference type="ARBA" id="ARBA00022692"/>
    </source>
</evidence>
<feature type="modified residue" description="Phosphohistidine" evidence="20">
    <location>
        <position position="1376"/>
    </location>
</feature>
<evidence type="ECO:0000259" key="23">
    <source>
        <dbReference type="PROSITE" id="PS50110"/>
    </source>
</evidence>
<dbReference type="Proteomes" id="UP000275663">
    <property type="component" value="Chromosome"/>
</dbReference>
<evidence type="ECO:0000256" key="6">
    <source>
        <dbReference type="ARBA" id="ARBA00022679"/>
    </source>
</evidence>
<dbReference type="Pfam" id="PF00563">
    <property type="entry name" value="EAL"/>
    <property type="match status" value="1"/>
</dbReference>
<dbReference type="RefSeq" id="WP_126127400.1">
    <property type="nucleotide sequence ID" value="NZ_CP034464.1"/>
</dbReference>
<dbReference type="InterPro" id="IPR036890">
    <property type="entry name" value="HATPase_C_sf"/>
</dbReference>
<dbReference type="PROSITE" id="PS50112">
    <property type="entry name" value="PAS"/>
    <property type="match status" value="4"/>
</dbReference>
<dbReference type="NCBIfam" id="TIGR00229">
    <property type="entry name" value="sensory_box"/>
    <property type="match status" value="5"/>
</dbReference>
<feature type="domain" description="Histidine kinase" evidence="22">
    <location>
        <begin position="926"/>
        <end position="1147"/>
    </location>
</feature>
<dbReference type="Pfam" id="PF13426">
    <property type="entry name" value="PAS_9"/>
    <property type="match status" value="1"/>
</dbReference>